<dbReference type="EMBL" id="CAJOBA010001651">
    <property type="protein sequence ID" value="CAF3607515.1"/>
    <property type="molecule type" value="Genomic_DNA"/>
</dbReference>
<evidence type="ECO:0000313" key="3">
    <source>
        <dbReference type="EMBL" id="CAF0823181.1"/>
    </source>
</evidence>
<evidence type="ECO:0000256" key="1">
    <source>
        <dbReference type="SAM" id="MobiDB-lite"/>
    </source>
</evidence>
<gene>
    <name evidence="3" type="ORF">OVA965_LOCUS5754</name>
    <name evidence="4" type="ORF">TMI583_LOCUS5751</name>
</gene>
<proteinExistence type="predicted"/>
<name>A0A8S2H8S8_9BILA</name>
<feature type="compositionally biased region" description="Gly residues" evidence="1">
    <location>
        <begin position="91"/>
        <end position="109"/>
    </location>
</feature>
<feature type="signal peptide" evidence="2">
    <location>
        <begin position="1"/>
        <end position="23"/>
    </location>
</feature>
<evidence type="ECO:0000313" key="4">
    <source>
        <dbReference type="EMBL" id="CAF3607515.1"/>
    </source>
</evidence>
<evidence type="ECO:0000313" key="5">
    <source>
        <dbReference type="Proteomes" id="UP000682733"/>
    </source>
</evidence>
<comment type="caution">
    <text evidence="4">The sequence shown here is derived from an EMBL/GenBank/DDBJ whole genome shotgun (WGS) entry which is preliminary data.</text>
</comment>
<dbReference type="AlphaFoldDB" id="A0A8S2H8S8"/>
<keyword evidence="2" id="KW-0732">Signal</keyword>
<sequence length="131" mass="14089">MRNPKKGRLQVLLFLSCDHFSGFLTCGKKKMATGEEEQQETSSPTIDHQTTSLSSTSSTSSASSMSTPSSMVSDVNKTVWAKKDRQRLKRLGGGCDRGGYGRGGCGRGSAGRSDDGRSHRNQPGEKVENIC</sequence>
<evidence type="ECO:0000256" key="2">
    <source>
        <dbReference type="SAM" id="SignalP"/>
    </source>
</evidence>
<feature type="compositionally biased region" description="Basic and acidic residues" evidence="1">
    <location>
        <begin position="112"/>
        <end position="131"/>
    </location>
</feature>
<dbReference type="Proteomes" id="UP000677228">
    <property type="component" value="Unassembled WGS sequence"/>
</dbReference>
<protein>
    <submittedName>
        <fullName evidence="4">Uncharacterized protein</fullName>
    </submittedName>
</protein>
<feature type="chain" id="PRO_5036273595" evidence="2">
    <location>
        <begin position="24"/>
        <end position="131"/>
    </location>
</feature>
<feature type="region of interest" description="Disordered" evidence="1">
    <location>
        <begin position="31"/>
        <end position="131"/>
    </location>
</feature>
<accession>A0A8S2H8S8</accession>
<dbReference type="Proteomes" id="UP000682733">
    <property type="component" value="Unassembled WGS sequence"/>
</dbReference>
<feature type="compositionally biased region" description="Polar residues" evidence="1">
    <location>
        <begin position="40"/>
        <end position="49"/>
    </location>
</feature>
<reference evidence="4" key="1">
    <citation type="submission" date="2021-02" db="EMBL/GenBank/DDBJ databases">
        <authorList>
            <person name="Nowell W R."/>
        </authorList>
    </citation>
    <scope>NUCLEOTIDE SEQUENCE</scope>
</reference>
<dbReference type="EMBL" id="CAJNOK010001651">
    <property type="protein sequence ID" value="CAF0823181.1"/>
    <property type="molecule type" value="Genomic_DNA"/>
</dbReference>
<organism evidence="4 5">
    <name type="scientific">Didymodactylos carnosus</name>
    <dbReference type="NCBI Taxonomy" id="1234261"/>
    <lineage>
        <taxon>Eukaryota</taxon>
        <taxon>Metazoa</taxon>
        <taxon>Spiralia</taxon>
        <taxon>Gnathifera</taxon>
        <taxon>Rotifera</taxon>
        <taxon>Eurotatoria</taxon>
        <taxon>Bdelloidea</taxon>
        <taxon>Philodinida</taxon>
        <taxon>Philodinidae</taxon>
        <taxon>Didymodactylos</taxon>
    </lineage>
</organism>
<feature type="compositionally biased region" description="Low complexity" evidence="1">
    <location>
        <begin position="50"/>
        <end position="73"/>
    </location>
</feature>